<keyword evidence="2" id="KW-0808">Transferase</keyword>
<proteinExistence type="predicted"/>
<dbReference type="GO" id="GO:0003887">
    <property type="term" value="F:DNA-directed DNA polymerase activity"/>
    <property type="evidence" value="ECO:0007669"/>
    <property type="project" value="UniProtKB-EC"/>
</dbReference>
<feature type="compositionally biased region" description="Basic residues" evidence="1">
    <location>
        <begin position="284"/>
        <end position="333"/>
    </location>
</feature>
<feature type="region of interest" description="Disordered" evidence="1">
    <location>
        <begin position="374"/>
        <end position="599"/>
    </location>
</feature>
<feature type="compositionally biased region" description="Basic and acidic residues" evidence="1">
    <location>
        <begin position="41"/>
        <end position="86"/>
    </location>
</feature>
<feature type="compositionally biased region" description="Basic and acidic residues" evidence="1">
    <location>
        <begin position="483"/>
        <end position="503"/>
    </location>
</feature>
<feature type="compositionally biased region" description="Basic and acidic residues" evidence="1">
    <location>
        <begin position="391"/>
        <end position="401"/>
    </location>
</feature>
<feature type="compositionally biased region" description="Basic and acidic residues" evidence="1">
    <location>
        <begin position="1"/>
        <end position="10"/>
    </location>
</feature>
<feature type="compositionally biased region" description="Basic and acidic residues" evidence="1">
    <location>
        <begin position="117"/>
        <end position="133"/>
    </location>
</feature>
<feature type="compositionally biased region" description="Basic residues" evidence="1">
    <location>
        <begin position="555"/>
        <end position="573"/>
    </location>
</feature>
<sequence>PALGRDDRLHPAAARLRARPARRDGGPPALPVGQGLLRGRRLPEDRPARARDALGGRALRGVDRGDPRRVHRPLADPVRRPADLRGHPGGRHHGRLPDREPRADGVPAPHPARVARRPHDPGRDRAARADRRRGGQPVHRAQAADAGGPGLRRPLPAPVARARPARHARHDHLPGPGARGRDGVRRLLARGGRGAAAGDEPQALRRGDRGPPRALRGGRRAHERGGRRHRRAGVGDGPGLLGLRLPQGPRRGVRAARLPVDLAAGPLQARVPVRAAQRAAHGLLSRRRARARGPAGGRRRRDRRRGRQRERRRVHGRGRRARAAGARLRRGRALGRGGGAGRGARARWAVHLGRRPRVAGGRGPPGARVHRVVGRVRRAGRRAARRAVAARGRDAGDEDRRRHPALAAARRPRGARAARPGAVGGDGRRLLLDRPDPRPAPARPAAPAPRRGARPGLLARPRDAPARDDGRHRRARRRPPAARHREGDRLHAHGGRVRDDQPHRPARPLRAQPPHRALRAARARRGAPGEAADRRRGDQRPRPLDPAARGPGGGVRRRGRPGRARPRRGRRPRGGAPGRRGLPGGRPGGPELRPGAPPV</sequence>
<feature type="compositionally biased region" description="Basic residues" evidence="1">
    <location>
        <begin position="216"/>
        <end position="232"/>
    </location>
</feature>
<gene>
    <name evidence="2" type="ORF">AVDCRST_MAG30-3443</name>
</gene>
<dbReference type="EC" id="2.7.7.7" evidence="2"/>
<name>A0A6J4TM94_9ACTN</name>
<feature type="compositionally biased region" description="Basic and acidic residues" evidence="1">
    <location>
        <begin position="460"/>
        <end position="471"/>
    </location>
</feature>
<feature type="region of interest" description="Disordered" evidence="1">
    <location>
        <begin position="1"/>
        <end position="248"/>
    </location>
</feature>
<feature type="compositionally biased region" description="Low complexity" evidence="1">
    <location>
        <begin position="448"/>
        <end position="459"/>
    </location>
</feature>
<feature type="compositionally biased region" description="Basic and acidic residues" evidence="1">
    <location>
        <begin position="426"/>
        <end position="437"/>
    </location>
</feature>
<feature type="compositionally biased region" description="Pro residues" evidence="1">
    <location>
        <begin position="438"/>
        <end position="447"/>
    </location>
</feature>
<accession>A0A6J4TM94</accession>
<dbReference type="EMBL" id="CADCVS010000448">
    <property type="protein sequence ID" value="CAA9526893.1"/>
    <property type="molecule type" value="Genomic_DNA"/>
</dbReference>
<reference evidence="2" key="1">
    <citation type="submission" date="2020-02" db="EMBL/GenBank/DDBJ databases">
        <authorList>
            <person name="Meier V. D."/>
        </authorList>
    </citation>
    <scope>NUCLEOTIDE SEQUENCE</scope>
    <source>
        <strain evidence="2">AVDCRST_MAG30</strain>
    </source>
</reference>
<keyword evidence="2" id="KW-0548">Nucleotidyltransferase</keyword>
<protein>
    <submittedName>
        <fullName evidence="2">Error-prone repair homolog of DNA polymerase III alpha subunit</fullName>
        <ecNumber evidence="2">2.7.7.7</ecNumber>
    </submittedName>
</protein>
<feature type="compositionally biased region" description="Basic residues" evidence="1">
    <location>
        <begin position="516"/>
        <end position="525"/>
    </location>
</feature>
<feature type="compositionally biased region" description="Low complexity" evidence="1">
    <location>
        <begin position="151"/>
        <end position="162"/>
    </location>
</feature>
<dbReference type="AlphaFoldDB" id="A0A6J4TM94"/>
<feature type="non-terminal residue" evidence="2">
    <location>
        <position position="599"/>
    </location>
</feature>
<feature type="non-terminal residue" evidence="2">
    <location>
        <position position="1"/>
    </location>
</feature>
<feature type="region of interest" description="Disordered" evidence="1">
    <location>
        <begin position="278"/>
        <end position="347"/>
    </location>
</feature>
<evidence type="ECO:0000256" key="1">
    <source>
        <dbReference type="SAM" id="MobiDB-lite"/>
    </source>
</evidence>
<organism evidence="2">
    <name type="scientific">uncultured Solirubrobacteraceae bacterium</name>
    <dbReference type="NCBI Taxonomy" id="1162706"/>
    <lineage>
        <taxon>Bacteria</taxon>
        <taxon>Bacillati</taxon>
        <taxon>Actinomycetota</taxon>
        <taxon>Thermoleophilia</taxon>
        <taxon>Solirubrobacterales</taxon>
        <taxon>Solirubrobacteraceae</taxon>
        <taxon>environmental samples</taxon>
    </lineage>
</organism>
<evidence type="ECO:0000313" key="2">
    <source>
        <dbReference type="EMBL" id="CAA9526893.1"/>
    </source>
</evidence>
<feature type="compositionally biased region" description="Gly residues" evidence="1">
    <location>
        <begin position="575"/>
        <end position="588"/>
    </location>
</feature>
<feature type="compositionally biased region" description="Basic and acidic residues" evidence="1">
    <location>
        <begin position="531"/>
        <end position="543"/>
    </location>
</feature>
<feature type="compositionally biased region" description="Low complexity" evidence="1">
    <location>
        <begin position="589"/>
        <end position="599"/>
    </location>
</feature>
<feature type="compositionally biased region" description="Basic and acidic residues" evidence="1">
    <location>
        <begin position="202"/>
        <end position="211"/>
    </location>
</feature>
<feature type="compositionally biased region" description="Basic residues" evidence="1">
    <location>
        <begin position="472"/>
        <end position="482"/>
    </location>
</feature>
<feature type="compositionally biased region" description="Basic residues" evidence="1">
    <location>
        <begin position="374"/>
        <end position="385"/>
    </location>
</feature>